<dbReference type="AlphaFoldDB" id="A0A6J7HX09"/>
<dbReference type="EMBL" id="CAFBMH010000100">
    <property type="protein sequence ID" value="CAB4923303.1"/>
    <property type="molecule type" value="Genomic_DNA"/>
</dbReference>
<feature type="compositionally biased region" description="Polar residues" evidence="1">
    <location>
        <begin position="1"/>
        <end position="12"/>
    </location>
</feature>
<evidence type="ECO:0000313" key="3">
    <source>
        <dbReference type="EMBL" id="CAB4923303.1"/>
    </source>
</evidence>
<proteinExistence type="predicted"/>
<feature type="region of interest" description="Disordered" evidence="1">
    <location>
        <begin position="1"/>
        <end position="46"/>
    </location>
</feature>
<evidence type="ECO:0000256" key="1">
    <source>
        <dbReference type="SAM" id="MobiDB-lite"/>
    </source>
</evidence>
<protein>
    <submittedName>
        <fullName evidence="3">Unannotated protein</fullName>
    </submittedName>
</protein>
<dbReference type="EMBL" id="CAEZYR010000233">
    <property type="protein sequence ID" value="CAB4776247.1"/>
    <property type="molecule type" value="Genomic_DNA"/>
</dbReference>
<sequence length="65" mass="7054">MARKVSGSSGFASRTAKVACRSQKEAVTKRMRSRSRSTTMRVATLCTRPADKLGPTFFHSTGDTS</sequence>
<reference evidence="3" key="1">
    <citation type="submission" date="2020-05" db="EMBL/GenBank/DDBJ databases">
        <authorList>
            <person name="Chiriac C."/>
            <person name="Salcher M."/>
            <person name="Ghai R."/>
            <person name="Kavagutti S V."/>
        </authorList>
    </citation>
    <scope>NUCLEOTIDE SEQUENCE</scope>
</reference>
<accession>A0A6J7HX09</accession>
<evidence type="ECO:0000313" key="2">
    <source>
        <dbReference type="EMBL" id="CAB4776247.1"/>
    </source>
</evidence>
<name>A0A6J7HX09_9ZZZZ</name>
<organism evidence="3">
    <name type="scientific">freshwater metagenome</name>
    <dbReference type="NCBI Taxonomy" id="449393"/>
    <lineage>
        <taxon>unclassified sequences</taxon>
        <taxon>metagenomes</taxon>
        <taxon>ecological metagenomes</taxon>
    </lineage>
</organism>
<gene>
    <name evidence="2" type="ORF">UFOPK2754_03387</name>
    <name evidence="3" type="ORF">UFOPK3543_02215</name>
</gene>